<dbReference type="AlphaFoldDB" id="A0A4S3PVJ2"/>
<dbReference type="InterPro" id="IPR005119">
    <property type="entry name" value="LysR_subst-bd"/>
</dbReference>
<protein>
    <submittedName>
        <fullName evidence="6">LysR family transcriptional regulator</fullName>
    </submittedName>
</protein>
<name>A0A4S3PVJ2_9BACI</name>
<evidence type="ECO:0000256" key="4">
    <source>
        <dbReference type="ARBA" id="ARBA00023163"/>
    </source>
</evidence>
<dbReference type="FunFam" id="1.10.10.10:FF:000001">
    <property type="entry name" value="LysR family transcriptional regulator"/>
    <property type="match status" value="1"/>
</dbReference>
<dbReference type="InterPro" id="IPR050950">
    <property type="entry name" value="HTH-type_LysR_regulators"/>
</dbReference>
<reference evidence="6 7" key="1">
    <citation type="journal article" date="2019" name="Indoor Air">
        <title>Impacts of indoor surface finishes on bacterial viability.</title>
        <authorList>
            <person name="Hu J."/>
            <person name="Maamar S.B."/>
            <person name="Glawe A.J."/>
            <person name="Gottel N."/>
            <person name="Gilbert J.A."/>
            <person name="Hartmann E.M."/>
        </authorList>
    </citation>
    <scope>NUCLEOTIDE SEQUENCE [LARGE SCALE GENOMIC DNA]</scope>
    <source>
        <strain evidence="6 7">AF060A6</strain>
    </source>
</reference>
<dbReference type="InterPro" id="IPR036388">
    <property type="entry name" value="WH-like_DNA-bd_sf"/>
</dbReference>
<dbReference type="SUPFAM" id="SSF46785">
    <property type="entry name" value="Winged helix' DNA-binding domain"/>
    <property type="match status" value="1"/>
</dbReference>
<dbReference type="Gene3D" id="1.10.10.10">
    <property type="entry name" value="Winged helix-like DNA-binding domain superfamily/Winged helix DNA-binding domain"/>
    <property type="match status" value="1"/>
</dbReference>
<dbReference type="PANTHER" id="PTHR30419:SF8">
    <property type="entry name" value="NITROGEN ASSIMILATION TRANSCRIPTIONAL ACTIVATOR-RELATED"/>
    <property type="match status" value="1"/>
</dbReference>
<evidence type="ECO:0000259" key="5">
    <source>
        <dbReference type="PROSITE" id="PS50931"/>
    </source>
</evidence>
<feature type="domain" description="HTH lysR-type" evidence="5">
    <location>
        <begin position="1"/>
        <end position="58"/>
    </location>
</feature>
<keyword evidence="7" id="KW-1185">Reference proteome</keyword>
<evidence type="ECO:0000313" key="7">
    <source>
        <dbReference type="Proteomes" id="UP000306477"/>
    </source>
</evidence>
<comment type="caution">
    <text evidence="6">The sequence shown here is derived from an EMBL/GenBank/DDBJ whole genome shotgun (WGS) entry which is preliminary data.</text>
</comment>
<evidence type="ECO:0000256" key="3">
    <source>
        <dbReference type="ARBA" id="ARBA00023125"/>
    </source>
</evidence>
<dbReference type="InterPro" id="IPR036390">
    <property type="entry name" value="WH_DNA-bd_sf"/>
</dbReference>
<dbReference type="CDD" id="cd08438">
    <property type="entry name" value="PBP2_CidR"/>
    <property type="match status" value="1"/>
</dbReference>
<dbReference type="Gene3D" id="3.40.190.290">
    <property type="match status" value="1"/>
</dbReference>
<comment type="similarity">
    <text evidence="1">Belongs to the LysR transcriptional regulatory family.</text>
</comment>
<organism evidence="6 7">
    <name type="scientific">Bacillus timonensis</name>
    <dbReference type="NCBI Taxonomy" id="1033734"/>
    <lineage>
        <taxon>Bacteria</taxon>
        <taxon>Bacillati</taxon>
        <taxon>Bacillota</taxon>
        <taxon>Bacilli</taxon>
        <taxon>Bacillales</taxon>
        <taxon>Bacillaceae</taxon>
        <taxon>Bacillus</taxon>
    </lineage>
</organism>
<dbReference type="SUPFAM" id="SSF53850">
    <property type="entry name" value="Periplasmic binding protein-like II"/>
    <property type="match status" value="1"/>
</dbReference>
<keyword evidence="2" id="KW-0805">Transcription regulation</keyword>
<dbReference type="OrthoDB" id="9803735at2"/>
<dbReference type="PANTHER" id="PTHR30419">
    <property type="entry name" value="HTH-TYPE TRANSCRIPTIONAL REGULATOR YBHD"/>
    <property type="match status" value="1"/>
</dbReference>
<dbReference type="InterPro" id="IPR000847">
    <property type="entry name" value="LysR_HTH_N"/>
</dbReference>
<dbReference type="GO" id="GO:0003700">
    <property type="term" value="F:DNA-binding transcription factor activity"/>
    <property type="evidence" value="ECO:0007669"/>
    <property type="project" value="InterPro"/>
</dbReference>
<dbReference type="RefSeq" id="WP_136379248.1">
    <property type="nucleotide sequence ID" value="NZ_SLUB01000012.1"/>
</dbReference>
<dbReference type="Pfam" id="PF03466">
    <property type="entry name" value="LysR_substrate"/>
    <property type="match status" value="1"/>
</dbReference>
<evidence type="ECO:0000256" key="1">
    <source>
        <dbReference type="ARBA" id="ARBA00009437"/>
    </source>
</evidence>
<dbReference type="PROSITE" id="PS50931">
    <property type="entry name" value="HTH_LYSR"/>
    <property type="match status" value="1"/>
</dbReference>
<evidence type="ECO:0000256" key="2">
    <source>
        <dbReference type="ARBA" id="ARBA00023015"/>
    </source>
</evidence>
<dbReference type="GO" id="GO:0003677">
    <property type="term" value="F:DNA binding"/>
    <property type="evidence" value="ECO:0007669"/>
    <property type="project" value="UniProtKB-KW"/>
</dbReference>
<evidence type="ECO:0000313" key="6">
    <source>
        <dbReference type="EMBL" id="THE12972.1"/>
    </source>
</evidence>
<gene>
    <name evidence="6" type="ORF">E1I69_08845</name>
</gene>
<keyword evidence="3" id="KW-0238">DNA-binding</keyword>
<dbReference type="EMBL" id="SLUB01000012">
    <property type="protein sequence ID" value="THE12972.1"/>
    <property type="molecule type" value="Genomic_DNA"/>
</dbReference>
<keyword evidence="4" id="KW-0804">Transcription</keyword>
<dbReference type="GO" id="GO:0005829">
    <property type="term" value="C:cytosol"/>
    <property type="evidence" value="ECO:0007669"/>
    <property type="project" value="TreeGrafter"/>
</dbReference>
<dbReference type="PRINTS" id="PR00039">
    <property type="entry name" value="HTHLYSR"/>
</dbReference>
<dbReference type="Proteomes" id="UP000306477">
    <property type="component" value="Unassembled WGS sequence"/>
</dbReference>
<sequence>MDTKQLYYFIEVAKQKSFTGAAQALCLSQPTISKMVRNLEDELEVELIDRSAKKIELTVAGEIVYEEGKKILEKIDDLSSLLDDMMNLKKGKLKIGVPPLIGFLFFPKIIKGFQDLYPNISIQLVENSALKIKEAVQEGILDLGVAAIPVEEDEFDVIPIVEEEMVLFVHSSHPLANRDQISLLELKDESFVHFQDDSTLYQQVMQECINAGFRPHVTYQSIYWDFITEMVKQNLGVSIFPQSLAIRVDQDIIKAIPIVNPTIIWKIGIILKKDKYVSFAAREMVSYICSLKDG</sequence>
<proteinExistence type="inferred from homology"/>
<dbReference type="Pfam" id="PF00126">
    <property type="entry name" value="HTH_1"/>
    <property type="match status" value="1"/>
</dbReference>
<accession>A0A4S3PVJ2</accession>